<proteinExistence type="predicted"/>
<dbReference type="Proteomes" id="UP001602245">
    <property type="component" value="Unassembled WGS sequence"/>
</dbReference>
<organism evidence="2 3">
    <name type="scientific">Paractinoplanes globisporus</name>
    <dbReference type="NCBI Taxonomy" id="113565"/>
    <lineage>
        <taxon>Bacteria</taxon>
        <taxon>Bacillati</taxon>
        <taxon>Actinomycetota</taxon>
        <taxon>Actinomycetes</taxon>
        <taxon>Micromonosporales</taxon>
        <taxon>Micromonosporaceae</taxon>
        <taxon>Paractinoplanes</taxon>
    </lineage>
</organism>
<protein>
    <submittedName>
        <fullName evidence="2">Uncharacterized protein</fullName>
    </submittedName>
</protein>
<dbReference type="RefSeq" id="WP_020516881.1">
    <property type="nucleotide sequence ID" value="NZ_JBIAZU010000007.1"/>
</dbReference>
<evidence type="ECO:0000256" key="1">
    <source>
        <dbReference type="SAM" id="MobiDB-lite"/>
    </source>
</evidence>
<dbReference type="EMBL" id="JBIAZU010000007">
    <property type="protein sequence ID" value="MFF5295009.1"/>
    <property type="molecule type" value="Genomic_DNA"/>
</dbReference>
<evidence type="ECO:0000313" key="3">
    <source>
        <dbReference type="Proteomes" id="UP001602245"/>
    </source>
</evidence>
<name>A0ABW6WP23_9ACTN</name>
<feature type="region of interest" description="Disordered" evidence="1">
    <location>
        <begin position="28"/>
        <end position="48"/>
    </location>
</feature>
<sequence length="48" mass="5283">MVAQTTPTVTTRLTCGCTVPSRPGEYATCPNGHEPMRPDHLTRTRRKG</sequence>
<keyword evidence="3" id="KW-1185">Reference proteome</keyword>
<comment type="caution">
    <text evidence="2">The sequence shown here is derived from an EMBL/GenBank/DDBJ whole genome shotgun (WGS) entry which is preliminary data.</text>
</comment>
<evidence type="ECO:0000313" key="2">
    <source>
        <dbReference type="EMBL" id="MFF5295009.1"/>
    </source>
</evidence>
<reference evidence="2 3" key="1">
    <citation type="submission" date="2024-10" db="EMBL/GenBank/DDBJ databases">
        <title>The Natural Products Discovery Center: Release of the First 8490 Sequenced Strains for Exploring Actinobacteria Biosynthetic Diversity.</title>
        <authorList>
            <person name="Kalkreuter E."/>
            <person name="Kautsar S.A."/>
            <person name="Yang D."/>
            <person name="Bader C.D."/>
            <person name="Teijaro C.N."/>
            <person name="Fluegel L."/>
            <person name="Davis C.M."/>
            <person name="Simpson J.R."/>
            <person name="Lauterbach L."/>
            <person name="Steele A.D."/>
            <person name="Gui C."/>
            <person name="Meng S."/>
            <person name="Li G."/>
            <person name="Viehrig K."/>
            <person name="Ye F."/>
            <person name="Su P."/>
            <person name="Kiefer A.F."/>
            <person name="Nichols A."/>
            <person name="Cepeda A.J."/>
            <person name="Yan W."/>
            <person name="Fan B."/>
            <person name="Jiang Y."/>
            <person name="Adhikari A."/>
            <person name="Zheng C.-J."/>
            <person name="Schuster L."/>
            <person name="Cowan T.M."/>
            <person name="Smanski M.J."/>
            <person name="Chevrette M.G."/>
            <person name="De Carvalho L.P.S."/>
            <person name="Shen B."/>
        </authorList>
    </citation>
    <scope>NUCLEOTIDE SEQUENCE [LARGE SCALE GENOMIC DNA]</scope>
    <source>
        <strain evidence="2 3">NPDC000087</strain>
    </source>
</reference>
<gene>
    <name evidence="2" type="ORF">ACFY35_36690</name>
</gene>
<accession>A0ABW6WP23</accession>